<dbReference type="InterPro" id="IPR007492">
    <property type="entry name" value="LytTR_DNA-bd_dom"/>
</dbReference>
<comment type="caution">
    <text evidence="2">The sequence shown here is derived from an EMBL/GenBank/DDBJ whole genome shotgun (WGS) entry which is preliminary data.</text>
</comment>
<dbReference type="InterPro" id="IPR027417">
    <property type="entry name" value="P-loop_NTPase"/>
</dbReference>
<dbReference type="PANTHER" id="PTHR37299:SF1">
    <property type="entry name" value="STAGE 0 SPORULATION PROTEIN A HOMOLOG"/>
    <property type="match status" value="1"/>
</dbReference>
<dbReference type="PROSITE" id="PS50930">
    <property type="entry name" value="HTH_LYTTR"/>
    <property type="match status" value="1"/>
</dbReference>
<dbReference type="GO" id="GO:0016887">
    <property type="term" value="F:ATP hydrolysis activity"/>
    <property type="evidence" value="ECO:0007669"/>
    <property type="project" value="InterPro"/>
</dbReference>
<sequence length="293" mass="34270">MQAKLRKLMGQTNMLHFEGEEQYLDAIVEALETERPLGVVDEADALYERLTVAEYLNYFADLLDARALLPSAIEQMHLTDLRRKKIARCSRGEKRRIAIARELLKDAAAYVLVDPLEEIDEESRKLILTWMDSFHGYERRLVTLSRSHRYTCLCPGDHYEIIGEELVCIDENEISEDNPELPAINKISVTYQEKNFLFNPEEIDYIEANDGQVFVYVQREQYVGAFRMGELEERLGKFGFFRCHRSYIVNMQKVRELVKWTRNSYSLKLAGYPKTDIPLSKAKISELKNMYEF</sequence>
<name>A0A9D1JA66_9FIRM</name>
<dbReference type="PANTHER" id="PTHR37299">
    <property type="entry name" value="TRANSCRIPTIONAL REGULATOR-RELATED"/>
    <property type="match status" value="1"/>
</dbReference>
<dbReference type="Pfam" id="PF04397">
    <property type="entry name" value="LytTR"/>
    <property type="match status" value="1"/>
</dbReference>
<dbReference type="PIRSF" id="PIRSF036612">
    <property type="entry name" value="ABC_ATP_LytTR"/>
    <property type="match status" value="1"/>
</dbReference>
<accession>A0A9D1JA66</accession>
<dbReference type="GO" id="GO:0005524">
    <property type="term" value="F:ATP binding"/>
    <property type="evidence" value="ECO:0007669"/>
    <property type="project" value="InterPro"/>
</dbReference>
<dbReference type="Pfam" id="PF00005">
    <property type="entry name" value="ABC_tran"/>
    <property type="match status" value="1"/>
</dbReference>
<dbReference type="SMART" id="SM00850">
    <property type="entry name" value="LytTR"/>
    <property type="match status" value="1"/>
</dbReference>
<dbReference type="SUPFAM" id="SSF52540">
    <property type="entry name" value="P-loop containing nucleoside triphosphate hydrolases"/>
    <property type="match status" value="1"/>
</dbReference>
<dbReference type="Gene3D" id="3.40.50.300">
    <property type="entry name" value="P-loop containing nucleotide triphosphate hydrolases"/>
    <property type="match status" value="1"/>
</dbReference>
<dbReference type="GO" id="GO:0000156">
    <property type="term" value="F:phosphorelay response regulator activity"/>
    <property type="evidence" value="ECO:0007669"/>
    <property type="project" value="InterPro"/>
</dbReference>
<evidence type="ECO:0000313" key="2">
    <source>
        <dbReference type="EMBL" id="HIR70336.1"/>
    </source>
</evidence>
<dbReference type="InterPro" id="IPR046947">
    <property type="entry name" value="LytR-like"/>
</dbReference>
<feature type="domain" description="HTH LytTR-type" evidence="1">
    <location>
        <begin position="187"/>
        <end position="293"/>
    </location>
</feature>
<dbReference type="AlphaFoldDB" id="A0A9D1JA66"/>
<dbReference type="InterPro" id="IPR003439">
    <property type="entry name" value="ABC_transporter-like_ATP-bd"/>
</dbReference>
<dbReference type="Proteomes" id="UP000823912">
    <property type="component" value="Unassembled WGS sequence"/>
</dbReference>
<protein>
    <submittedName>
        <fullName evidence="2">LytTR family transcriptional regulator DNA-binding domain-containing protein</fullName>
    </submittedName>
</protein>
<evidence type="ECO:0000259" key="1">
    <source>
        <dbReference type="PROSITE" id="PS50930"/>
    </source>
</evidence>
<dbReference type="InterPro" id="IPR012046">
    <property type="entry name" value="LytTR_ABC"/>
</dbReference>
<organism evidence="2 3">
    <name type="scientific">Candidatus Pullilachnospira gallistercoris</name>
    <dbReference type="NCBI Taxonomy" id="2840911"/>
    <lineage>
        <taxon>Bacteria</taxon>
        <taxon>Bacillati</taxon>
        <taxon>Bacillota</taxon>
        <taxon>Clostridia</taxon>
        <taxon>Lachnospirales</taxon>
        <taxon>Lachnospiraceae</taxon>
        <taxon>Lachnospiraceae incertae sedis</taxon>
        <taxon>Candidatus Pullilachnospira</taxon>
    </lineage>
</organism>
<dbReference type="Gene3D" id="2.40.50.1020">
    <property type="entry name" value="LytTr DNA-binding domain"/>
    <property type="match status" value="1"/>
</dbReference>
<dbReference type="GO" id="GO:0003677">
    <property type="term" value="F:DNA binding"/>
    <property type="evidence" value="ECO:0007669"/>
    <property type="project" value="UniProtKB-KW"/>
</dbReference>
<keyword evidence="2" id="KW-0238">DNA-binding</keyword>
<evidence type="ECO:0000313" key="3">
    <source>
        <dbReference type="Proteomes" id="UP000823912"/>
    </source>
</evidence>
<proteinExistence type="predicted"/>
<dbReference type="EMBL" id="DVHM01000055">
    <property type="protein sequence ID" value="HIR70336.1"/>
    <property type="molecule type" value="Genomic_DNA"/>
</dbReference>
<reference evidence="2" key="2">
    <citation type="journal article" date="2021" name="PeerJ">
        <title>Extensive microbial diversity within the chicken gut microbiome revealed by metagenomics and culture.</title>
        <authorList>
            <person name="Gilroy R."/>
            <person name="Ravi A."/>
            <person name="Getino M."/>
            <person name="Pursley I."/>
            <person name="Horton D.L."/>
            <person name="Alikhan N.F."/>
            <person name="Baker D."/>
            <person name="Gharbi K."/>
            <person name="Hall N."/>
            <person name="Watson M."/>
            <person name="Adriaenssens E.M."/>
            <person name="Foster-Nyarko E."/>
            <person name="Jarju S."/>
            <person name="Secka A."/>
            <person name="Antonio M."/>
            <person name="Oren A."/>
            <person name="Chaudhuri R.R."/>
            <person name="La Ragione R."/>
            <person name="Hildebrand F."/>
            <person name="Pallen M.J."/>
        </authorList>
    </citation>
    <scope>NUCLEOTIDE SEQUENCE</scope>
    <source>
        <strain evidence="2">ChiSjej5B23-6657</strain>
    </source>
</reference>
<reference evidence="2" key="1">
    <citation type="submission" date="2020-10" db="EMBL/GenBank/DDBJ databases">
        <authorList>
            <person name="Gilroy R."/>
        </authorList>
    </citation>
    <scope>NUCLEOTIDE SEQUENCE</scope>
    <source>
        <strain evidence="2">ChiSjej5B23-6657</strain>
    </source>
</reference>
<gene>
    <name evidence="2" type="ORF">IAA55_03550</name>
</gene>